<dbReference type="InterPro" id="IPR000847">
    <property type="entry name" value="LysR_HTH_N"/>
</dbReference>
<dbReference type="PRINTS" id="PR00039">
    <property type="entry name" value="HTHLYSR"/>
</dbReference>
<dbReference type="Proteomes" id="UP001165641">
    <property type="component" value="Unassembled WGS sequence"/>
</dbReference>
<dbReference type="Gene3D" id="1.10.10.10">
    <property type="entry name" value="Winged helix-like DNA-binding domain superfamily/Winged helix DNA-binding domain"/>
    <property type="match status" value="1"/>
</dbReference>
<reference evidence="7" key="1">
    <citation type="submission" date="2022-12" db="EMBL/GenBank/DDBJ databases">
        <title>Paracoccus onchidii sp. nov., isolated from a marine invertebrate from the South China Sea.</title>
        <authorList>
            <person name="Xu S."/>
            <person name="Liu Z."/>
            <person name="Xu Y."/>
        </authorList>
    </citation>
    <scope>NUCLEOTIDE SEQUENCE</scope>
    <source>
        <strain evidence="7">Z330</strain>
    </source>
</reference>
<name>A0ABT4ZEW7_9RHOB</name>
<dbReference type="InterPro" id="IPR005119">
    <property type="entry name" value="LysR_subst-bd"/>
</dbReference>
<evidence type="ECO:0000256" key="5">
    <source>
        <dbReference type="ARBA" id="ARBA00023163"/>
    </source>
</evidence>
<dbReference type="Gene3D" id="3.40.190.10">
    <property type="entry name" value="Periplasmic binding protein-like II"/>
    <property type="match status" value="2"/>
</dbReference>
<comment type="similarity">
    <text evidence="1">Belongs to the LysR transcriptional regulatory family.</text>
</comment>
<dbReference type="PANTHER" id="PTHR30346">
    <property type="entry name" value="TRANSCRIPTIONAL DUAL REGULATOR HCAR-RELATED"/>
    <property type="match status" value="1"/>
</dbReference>
<dbReference type="PROSITE" id="PS50931">
    <property type="entry name" value="HTH_LYSR"/>
    <property type="match status" value="1"/>
</dbReference>
<evidence type="ECO:0000313" key="8">
    <source>
        <dbReference type="Proteomes" id="UP001165641"/>
    </source>
</evidence>
<sequence length="304" mass="32867">MNITLRQLRYFLALAEHGHFTRAAETAHVTQPALSMQIKALEDAAGASLVERTSAGIVLTPRGRQLAADARQVMAAMSGLEQGLRQPGQGGRLTLGMIPTVAPYLLPQALPVLRARDIGRDLHLREAQTDRLLDELENGRLDAAVVATPSDRDNLLATPLFADRFLLAGSAERIRQFQDDRDSPRPEDLDPGQLLLLDEGHCLGDQALEVCGIGRHRSRLDLGAASLATLCRLAAQGMGLTFLPEIARAQELAAAPGLATISFPDPQPSRQVLLMRRATTSTAGWFDDLAQILQKAGRDLRSAV</sequence>
<keyword evidence="4" id="KW-0010">Activator</keyword>
<dbReference type="InterPro" id="IPR036390">
    <property type="entry name" value="WH_DNA-bd_sf"/>
</dbReference>
<keyword evidence="8" id="KW-1185">Reference proteome</keyword>
<keyword evidence="3" id="KW-0238">DNA-binding</keyword>
<dbReference type="PANTHER" id="PTHR30346:SF26">
    <property type="entry name" value="HYDROGEN PEROXIDE-INDUCIBLE GENES ACTIVATOR"/>
    <property type="match status" value="1"/>
</dbReference>
<comment type="caution">
    <text evidence="7">The sequence shown here is derived from an EMBL/GenBank/DDBJ whole genome shotgun (WGS) entry which is preliminary data.</text>
</comment>
<dbReference type="Pfam" id="PF03466">
    <property type="entry name" value="LysR_substrate"/>
    <property type="match status" value="1"/>
</dbReference>
<keyword evidence="5" id="KW-0804">Transcription</keyword>
<dbReference type="EMBL" id="JAQBIE010000011">
    <property type="protein sequence ID" value="MDB6177907.1"/>
    <property type="molecule type" value="Genomic_DNA"/>
</dbReference>
<protein>
    <submittedName>
        <fullName evidence="7">LysR substrate-binding domain-containing protein</fullName>
    </submittedName>
</protein>
<evidence type="ECO:0000256" key="3">
    <source>
        <dbReference type="ARBA" id="ARBA00023125"/>
    </source>
</evidence>
<gene>
    <name evidence="7" type="ORF">PAF17_10380</name>
</gene>
<evidence type="ECO:0000256" key="1">
    <source>
        <dbReference type="ARBA" id="ARBA00009437"/>
    </source>
</evidence>
<dbReference type="Pfam" id="PF00126">
    <property type="entry name" value="HTH_1"/>
    <property type="match status" value="1"/>
</dbReference>
<keyword evidence="2" id="KW-0805">Transcription regulation</keyword>
<accession>A0ABT4ZEW7</accession>
<proteinExistence type="inferred from homology"/>
<dbReference type="SUPFAM" id="SSF46785">
    <property type="entry name" value="Winged helix' DNA-binding domain"/>
    <property type="match status" value="1"/>
</dbReference>
<dbReference type="RefSeq" id="WP_271889021.1">
    <property type="nucleotide sequence ID" value="NZ_JAQBIE010000011.1"/>
</dbReference>
<organism evidence="7 8">
    <name type="scientific">Paracoccus onchidii</name>
    <dbReference type="NCBI Taxonomy" id="3017813"/>
    <lineage>
        <taxon>Bacteria</taxon>
        <taxon>Pseudomonadati</taxon>
        <taxon>Pseudomonadota</taxon>
        <taxon>Alphaproteobacteria</taxon>
        <taxon>Rhodobacterales</taxon>
        <taxon>Paracoccaceae</taxon>
        <taxon>Paracoccus</taxon>
    </lineage>
</organism>
<evidence type="ECO:0000256" key="4">
    <source>
        <dbReference type="ARBA" id="ARBA00023159"/>
    </source>
</evidence>
<evidence type="ECO:0000259" key="6">
    <source>
        <dbReference type="PROSITE" id="PS50931"/>
    </source>
</evidence>
<dbReference type="CDD" id="cd08411">
    <property type="entry name" value="PBP2_OxyR"/>
    <property type="match status" value="1"/>
</dbReference>
<evidence type="ECO:0000256" key="2">
    <source>
        <dbReference type="ARBA" id="ARBA00023015"/>
    </source>
</evidence>
<dbReference type="InterPro" id="IPR036388">
    <property type="entry name" value="WH-like_DNA-bd_sf"/>
</dbReference>
<feature type="domain" description="HTH lysR-type" evidence="6">
    <location>
        <begin position="3"/>
        <end position="60"/>
    </location>
</feature>
<dbReference type="SUPFAM" id="SSF53850">
    <property type="entry name" value="Periplasmic binding protein-like II"/>
    <property type="match status" value="1"/>
</dbReference>
<evidence type="ECO:0000313" key="7">
    <source>
        <dbReference type="EMBL" id="MDB6177907.1"/>
    </source>
</evidence>